<reference evidence="1 2" key="1">
    <citation type="submission" date="2017-02" db="EMBL/GenBank/DDBJ databases">
        <authorList>
            <person name="Peterson S.W."/>
        </authorList>
    </citation>
    <scope>NUCLEOTIDE SEQUENCE [LARGE SCALE GENOMIC DNA]</scope>
    <source>
        <strain evidence="1 2">42ea</strain>
    </source>
</reference>
<proteinExistence type="predicted"/>
<name>A0A1R4J6B4_9LACT</name>
<dbReference type="AlphaFoldDB" id="A0A1R4J6B4"/>
<accession>A0A1R4J6B4</accession>
<organism evidence="1 2">
    <name type="scientific">Marinilactibacillus psychrotolerans 42ea</name>
    <dbReference type="NCBI Taxonomy" id="1255609"/>
    <lineage>
        <taxon>Bacteria</taxon>
        <taxon>Bacillati</taxon>
        <taxon>Bacillota</taxon>
        <taxon>Bacilli</taxon>
        <taxon>Lactobacillales</taxon>
        <taxon>Carnobacteriaceae</taxon>
        <taxon>Marinilactibacillus</taxon>
    </lineage>
</organism>
<sequence length="58" mass="6565">MEKLTEYVIEVSGLTKQFGDFKAVNEINLRIEKRIGYGLFRAEWSGKNNNRADAGDTA</sequence>
<dbReference type="Proteomes" id="UP000195611">
    <property type="component" value="Unassembled WGS sequence"/>
</dbReference>
<gene>
    <name evidence="1" type="ORF">FM115_04055</name>
</gene>
<dbReference type="RefSeq" id="WP_256971734.1">
    <property type="nucleotide sequence ID" value="NZ_FUKW01000065.1"/>
</dbReference>
<dbReference type="EMBL" id="FUKW01000065">
    <property type="protein sequence ID" value="SJN27474.1"/>
    <property type="molecule type" value="Genomic_DNA"/>
</dbReference>
<protein>
    <submittedName>
        <fullName evidence="1">Uncharacterized protein</fullName>
    </submittedName>
</protein>
<evidence type="ECO:0000313" key="1">
    <source>
        <dbReference type="EMBL" id="SJN27474.1"/>
    </source>
</evidence>
<evidence type="ECO:0000313" key="2">
    <source>
        <dbReference type="Proteomes" id="UP000195611"/>
    </source>
</evidence>